<dbReference type="Pfam" id="PF05593">
    <property type="entry name" value="RHS_repeat"/>
    <property type="match status" value="1"/>
</dbReference>
<reference evidence="3 4" key="1">
    <citation type="submission" date="2024-09" db="EMBL/GenBank/DDBJ databases">
        <authorList>
            <person name="Sun Q."/>
            <person name="Mori K."/>
        </authorList>
    </citation>
    <scope>NUCLEOTIDE SEQUENCE [LARGE SCALE GENOMIC DNA]</scope>
    <source>
        <strain evidence="3 4">TBRC 1851</strain>
    </source>
</reference>
<organism evidence="3 4">
    <name type="scientific">Sphaerimonospora cavernae</name>
    <dbReference type="NCBI Taxonomy" id="1740611"/>
    <lineage>
        <taxon>Bacteria</taxon>
        <taxon>Bacillati</taxon>
        <taxon>Actinomycetota</taxon>
        <taxon>Actinomycetes</taxon>
        <taxon>Streptosporangiales</taxon>
        <taxon>Streptosporangiaceae</taxon>
        <taxon>Sphaerimonospora</taxon>
    </lineage>
</organism>
<dbReference type="InterPro" id="IPR050708">
    <property type="entry name" value="T6SS_VgrG/RHS"/>
</dbReference>
<dbReference type="Proteomes" id="UP001589870">
    <property type="component" value="Unassembled WGS sequence"/>
</dbReference>
<dbReference type="EMBL" id="JBHMQT010000038">
    <property type="protein sequence ID" value="MFC0864196.1"/>
    <property type="molecule type" value="Genomic_DNA"/>
</dbReference>
<gene>
    <name evidence="3" type="ORF">ACFHYQ_18020</name>
</gene>
<dbReference type="SMART" id="SM00306">
    <property type="entry name" value="HintN"/>
    <property type="match status" value="1"/>
</dbReference>
<name>A0ABV6U703_9ACTN</name>
<dbReference type="InterPro" id="IPR006530">
    <property type="entry name" value="YD"/>
</dbReference>
<evidence type="ECO:0000313" key="3">
    <source>
        <dbReference type="EMBL" id="MFC0864196.1"/>
    </source>
</evidence>
<dbReference type="SUPFAM" id="SSF51294">
    <property type="entry name" value="Hedgehog/intein (Hint) domain"/>
    <property type="match status" value="1"/>
</dbReference>
<dbReference type="NCBIfam" id="TIGR01643">
    <property type="entry name" value="YD_repeat_2x"/>
    <property type="match status" value="4"/>
</dbReference>
<sequence length="1048" mass="112926">VEHDPADTAHGTGSIWTGTAANVTSGADATVTIPAGTLSDGWKIRWRARAVKGALRSDWTPWQTVTVTIPDFHTTTYAYDRNGRMVKQVDANGNVRTFTYDLLGRRTGGHDPDAGDSQQAYDDAGHLLWSTDGKGQKVSHTYDDLGRKTATWSGEPDSGTKLAEWTYDTLAKGKLTSATRYTGGNAYTDTVTGYDNMGRPTGSTLTVPSSEGLLAGTYAFATSYTLTGQIATYTMPAAGGLPAETVTSTYTDLDLPHGMTSDVGGGFTYVNATAYSPTGRLTERAYGAGGKIKRALEWDESTGWLRGVTTSTKADTLNPVITQDDRYTYDISGEITRILDAATASGASPGQSECFTYDGLHRLSQAWTTTATTCGTGTGSTDNQGIDPYAQSFAYDGVGNITGLTDGGQTAAYTYPQAGASAVRPNAVTSITHPTGTDTYAYDAAGQLTSRTVASKNGTLTWNELGQLDKATIDGQDTTMVYDADGERLIRRDPGGKATLYLGSMEIEVNGHAITGKRYYTSLDGAMVAMRIGGDGVTWLMAGLHGSTQLAVNDHTGTVSRERYLPFGQRRGTDDLPFTDLGFLGKVEDDSTGLTYLSARYYDPAVAKFISTDPLLDLRKPQWANPYGYAGNNPIGMSDPSGLAPLNGDCSEEANRAQSSPQCQQILAQEKWNACVAQHSKKWCQNQAKKGAQQRLRELAKAYAIEGGIEEGRFCASGEFAAMLYCINQVGKGGSAEFDWGEALGIVATGLLIAGFGVEDVAAMVLGTVGSKVGSFFLAKMGPKFSKIEKPLAKSRKPDCNSFVPGTEVLLSDGSHKAIEKVEVGDEVLATDPVTGKTEPRPVVALITGQGEKNLVQITVDTDGPRGDKTGTVIATDQHPFWSEDQGHWFNAKDLQPGMRLSTLGGDTLEILDLNSYHQDGQRVYNLTIGGIHAYHVLAGNQAVLVHNTSPCAHAGNYRNSFLKANPGMPKNYQVHHSLPQKYEETMWEAGVNIHENQFLRGVDPGIHSKITTEWRRWERKLGHKPTASEIIRFARYIDHKYGQYFYK</sequence>
<dbReference type="PANTHER" id="PTHR32305:SF17">
    <property type="entry name" value="TRNA NUCLEASE WAPA"/>
    <property type="match status" value="1"/>
</dbReference>
<keyword evidence="1" id="KW-0677">Repeat</keyword>
<evidence type="ECO:0000256" key="1">
    <source>
        <dbReference type="ARBA" id="ARBA00022737"/>
    </source>
</evidence>
<proteinExistence type="predicted"/>
<protein>
    <submittedName>
        <fullName evidence="3">Polymorphic toxin-type HINT domain-containing protein</fullName>
    </submittedName>
</protein>
<accession>A0ABV6U703</accession>
<dbReference type="CDD" id="cd00081">
    <property type="entry name" value="Hint"/>
    <property type="match status" value="1"/>
</dbReference>
<dbReference type="PANTHER" id="PTHR32305">
    <property type="match status" value="1"/>
</dbReference>
<dbReference type="RefSeq" id="WP_394302326.1">
    <property type="nucleotide sequence ID" value="NZ_JBHMQT010000038.1"/>
</dbReference>
<dbReference type="InterPro" id="IPR031325">
    <property type="entry name" value="RHS_repeat"/>
</dbReference>
<dbReference type="Pfam" id="PF25023">
    <property type="entry name" value="TEN_YD-shell"/>
    <property type="match status" value="1"/>
</dbReference>
<feature type="domain" description="Hint" evidence="2">
    <location>
        <begin position="800"/>
        <end position="905"/>
    </location>
</feature>
<dbReference type="Gene3D" id="2.180.10.10">
    <property type="entry name" value="RHS repeat-associated core"/>
    <property type="match status" value="1"/>
</dbReference>
<keyword evidence="4" id="KW-1185">Reference proteome</keyword>
<dbReference type="Gene3D" id="2.170.16.10">
    <property type="entry name" value="Hedgehog/Intein (Hint) domain"/>
    <property type="match status" value="1"/>
</dbReference>
<dbReference type="Pfam" id="PF07591">
    <property type="entry name" value="PT-HINT"/>
    <property type="match status" value="1"/>
</dbReference>
<feature type="non-terminal residue" evidence="3">
    <location>
        <position position="1"/>
    </location>
</feature>
<evidence type="ECO:0000313" key="4">
    <source>
        <dbReference type="Proteomes" id="UP001589870"/>
    </source>
</evidence>
<evidence type="ECO:0000259" key="2">
    <source>
        <dbReference type="SMART" id="SM00306"/>
    </source>
</evidence>
<dbReference type="InterPro" id="IPR036844">
    <property type="entry name" value="Hint_dom_sf"/>
</dbReference>
<dbReference type="InterPro" id="IPR056823">
    <property type="entry name" value="TEN-like_YD-shell"/>
</dbReference>
<dbReference type="InterPro" id="IPR003587">
    <property type="entry name" value="Hint_dom_N"/>
</dbReference>
<comment type="caution">
    <text evidence="3">The sequence shown here is derived from an EMBL/GenBank/DDBJ whole genome shotgun (WGS) entry which is preliminary data.</text>
</comment>
<dbReference type="NCBIfam" id="TIGR03696">
    <property type="entry name" value="Rhs_assc_core"/>
    <property type="match status" value="1"/>
</dbReference>
<dbReference type="InterPro" id="IPR022385">
    <property type="entry name" value="Rhs_assc_core"/>
</dbReference>